<accession>A0A2H3DXF8</accession>
<dbReference type="Proteomes" id="UP000217790">
    <property type="component" value="Unassembled WGS sequence"/>
</dbReference>
<dbReference type="EMBL" id="KZ293659">
    <property type="protein sequence ID" value="PBK92136.1"/>
    <property type="molecule type" value="Genomic_DNA"/>
</dbReference>
<evidence type="ECO:0000313" key="3">
    <source>
        <dbReference type="Proteomes" id="UP000217790"/>
    </source>
</evidence>
<keyword evidence="1" id="KW-0472">Membrane</keyword>
<feature type="transmembrane region" description="Helical" evidence="1">
    <location>
        <begin position="92"/>
        <end position="111"/>
    </location>
</feature>
<dbReference type="STRING" id="47427.A0A2H3DXF8"/>
<keyword evidence="1" id="KW-1133">Transmembrane helix</keyword>
<feature type="transmembrane region" description="Helical" evidence="1">
    <location>
        <begin position="194"/>
        <end position="213"/>
    </location>
</feature>
<feature type="non-terminal residue" evidence="2">
    <location>
        <position position="1"/>
    </location>
</feature>
<dbReference type="OrthoDB" id="2930658at2759"/>
<keyword evidence="1" id="KW-0812">Transmembrane</keyword>
<proteinExistence type="predicted"/>
<dbReference type="AlphaFoldDB" id="A0A2H3DXF8"/>
<evidence type="ECO:0000313" key="2">
    <source>
        <dbReference type="EMBL" id="PBK92136.1"/>
    </source>
</evidence>
<dbReference type="InParanoid" id="A0A2H3DXF8"/>
<reference evidence="3" key="1">
    <citation type="journal article" date="2017" name="Nat. Ecol. Evol.">
        <title>Genome expansion and lineage-specific genetic innovations in the forest pathogenic fungi Armillaria.</title>
        <authorList>
            <person name="Sipos G."/>
            <person name="Prasanna A.N."/>
            <person name="Walter M.C."/>
            <person name="O'Connor E."/>
            <person name="Balint B."/>
            <person name="Krizsan K."/>
            <person name="Kiss B."/>
            <person name="Hess J."/>
            <person name="Varga T."/>
            <person name="Slot J."/>
            <person name="Riley R."/>
            <person name="Boka B."/>
            <person name="Rigling D."/>
            <person name="Barry K."/>
            <person name="Lee J."/>
            <person name="Mihaltcheva S."/>
            <person name="LaButti K."/>
            <person name="Lipzen A."/>
            <person name="Waldron R."/>
            <person name="Moloney N.M."/>
            <person name="Sperisen C."/>
            <person name="Kredics L."/>
            <person name="Vagvoelgyi C."/>
            <person name="Patrignani A."/>
            <person name="Fitzpatrick D."/>
            <person name="Nagy I."/>
            <person name="Doyle S."/>
            <person name="Anderson J.B."/>
            <person name="Grigoriev I.V."/>
            <person name="Gueldener U."/>
            <person name="Muensterkoetter M."/>
            <person name="Nagy L.G."/>
        </authorList>
    </citation>
    <scope>NUCLEOTIDE SEQUENCE [LARGE SCALE GENOMIC DNA]</scope>
    <source>
        <strain evidence="3">Ar21-2</strain>
    </source>
</reference>
<name>A0A2H3DXF8_ARMGA</name>
<protein>
    <submittedName>
        <fullName evidence="2">Uncharacterized protein</fullName>
    </submittedName>
</protein>
<feature type="non-terminal residue" evidence="2">
    <location>
        <position position="289"/>
    </location>
</feature>
<evidence type="ECO:0000256" key="1">
    <source>
        <dbReference type="SAM" id="Phobius"/>
    </source>
</evidence>
<sequence>LSSLSNRGPSNGSLLYIDVLFLALRIYNQQSDEFPMAGAMKTGGTCRIRKSATVSFLQTIGRTGHLVTARVFPNPSHNPLQSLFVADVPATLLYLLSPALTVTTAVLLGYIQDWWGLGVLATLVLSRLIHVVVARRIWRSKQRSSLGKKSDVEGALVIILSQDRWILLQGVEDNLQTVIASRDTTVTEQFHERIALSFALLPVYIATVFSFYTSTVGRMMITCLLLCSSAILSLSNTLTPCLRLPDCSVCVQGLPKKYNQRSEMAKELIEASGRDDWAIGLGLVTPENS</sequence>
<organism evidence="2 3">
    <name type="scientific">Armillaria gallica</name>
    <name type="common">Bulbous honey fungus</name>
    <name type="synonym">Armillaria bulbosa</name>
    <dbReference type="NCBI Taxonomy" id="47427"/>
    <lineage>
        <taxon>Eukaryota</taxon>
        <taxon>Fungi</taxon>
        <taxon>Dikarya</taxon>
        <taxon>Basidiomycota</taxon>
        <taxon>Agaricomycotina</taxon>
        <taxon>Agaricomycetes</taxon>
        <taxon>Agaricomycetidae</taxon>
        <taxon>Agaricales</taxon>
        <taxon>Marasmiineae</taxon>
        <taxon>Physalacriaceae</taxon>
        <taxon>Armillaria</taxon>
    </lineage>
</organism>
<keyword evidence="3" id="KW-1185">Reference proteome</keyword>
<feature type="transmembrane region" description="Helical" evidence="1">
    <location>
        <begin position="117"/>
        <end position="138"/>
    </location>
</feature>
<gene>
    <name evidence="2" type="ORF">ARMGADRAFT_872010</name>
</gene>